<evidence type="ECO:0000313" key="8">
    <source>
        <dbReference type="EMBL" id="TKS96073.1"/>
    </source>
</evidence>
<evidence type="ECO:0000313" key="9">
    <source>
        <dbReference type="Proteomes" id="UP000308632"/>
    </source>
</evidence>
<dbReference type="InterPro" id="IPR039425">
    <property type="entry name" value="RNA_pol_sigma-70-like"/>
</dbReference>
<dbReference type="Pfam" id="PF08281">
    <property type="entry name" value="Sigma70_r4_2"/>
    <property type="match status" value="1"/>
</dbReference>
<dbReference type="InterPro" id="IPR036388">
    <property type="entry name" value="WH-like_DNA-bd_sf"/>
</dbReference>
<comment type="caution">
    <text evidence="8">The sequence shown here is derived from an EMBL/GenBank/DDBJ whole genome shotgun (WGS) entry which is preliminary data.</text>
</comment>
<accession>A0A4U5W3S2</accession>
<gene>
    <name evidence="8" type="ORF">E4U92_34705</name>
</gene>
<dbReference type="InterPro" id="IPR013249">
    <property type="entry name" value="RNA_pol_sigma70_r4_t2"/>
</dbReference>
<dbReference type="GO" id="GO:0003677">
    <property type="term" value="F:DNA binding"/>
    <property type="evidence" value="ECO:0007669"/>
    <property type="project" value="UniProtKB-KW"/>
</dbReference>
<dbReference type="PANTHER" id="PTHR43133:SF8">
    <property type="entry name" value="RNA POLYMERASE SIGMA FACTOR HI_1459-RELATED"/>
    <property type="match status" value="1"/>
</dbReference>
<dbReference type="InterPro" id="IPR014284">
    <property type="entry name" value="RNA_pol_sigma-70_dom"/>
</dbReference>
<proteinExistence type="inferred from homology"/>
<evidence type="ECO:0000259" key="7">
    <source>
        <dbReference type="Pfam" id="PF08281"/>
    </source>
</evidence>
<comment type="similarity">
    <text evidence="1">Belongs to the sigma-70 factor family. ECF subfamily.</text>
</comment>
<keyword evidence="2" id="KW-0805">Transcription regulation</keyword>
<evidence type="ECO:0000256" key="1">
    <source>
        <dbReference type="ARBA" id="ARBA00010641"/>
    </source>
</evidence>
<dbReference type="InterPro" id="IPR007627">
    <property type="entry name" value="RNA_pol_sigma70_r2"/>
</dbReference>
<dbReference type="Gene3D" id="1.10.1740.10">
    <property type="match status" value="1"/>
</dbReference>
<dbReference type="GO" id="GO:0006352">
    <property type="term" value="P:DNA-templated transcription initiation"/>
    <property type="evidence" value="ECO:0007669"/>
    <property type="project" value="InterPro"/>
</dbReference>
<keyword evidence="3" id="KW-0731">Sigma factor</keyword>
<feature type="domain" description="RNA polymerase sigma factor 70 region 4 type 2" evidence="7">
    <location>
        <begin position="134"/>
        <end position="182"/>
    </location>
</feature>
<evidence type="ECO:0000259" key="6">
    <source>
        <dbReference type="Pfam" id="PF04542"/>
    </source>
</evidence>
<dbReference type="Pfam" id="PF04542">
    <property type="entry name" value="Sigma70_r2"/>
    <property type="match status" value="1"/>
</dbReference>
<evidence type="ECO:0000256" key="4">
    <source>
        <dbReference type="ARBA" id="ARBA00023125"/>
    </source>
</evidence>
<organism evidence="8 9">
    <name type="scientific">Streptomyces galbus</name>
    <dbReference type="NCBI Taxonomy" id="33898"/>
    <lineage>
        <taxon>Bacteria</taxon>
        <taxon>Bacillati</taxon>
        <taxon>Actinomycetota</taxon>
        <taxon>Actinomycetes</taxon>
        <taxon>Kitasatosporales</taxon>
        <taxon>Streptomycetaceae</taxon>
        <taxon>Streptomyces</taxon>
    </lineage>
</organism>
<dbReference type="NCBIfam" id="TIGR02937">
    <property type="entry name" value="sigma70-ECF"/>
    <property type="match status" value="1"/>
</dbReference>
<dbReference type="GO" id="GO:0016987">
    <property type="term" value="F:sigma factor activity"/>
    <property type="evidence" value="ECO:0007669"/>
    <property type="project" value="UniProtKB-KW"/>
</dbReference>
<sequence>MSDPAQPRKLPTALAQQGQLVDARYRPQIPTDSSARSEFAGFYEKTMPRLVVFVMRHGADLHEAREAAQAAFVQAWERWESIEYPNAWLRTVAFRQLVRLRERREDALQDTDEPPGGVCPVERVELGAQEEFVLRVLAGLPLQQRRAFAWIYDGFTPQEAAKALQTSPEAVRQNLARARKSLKQAWEKLREDHQ</sequence>
<dbReference type="InterPro" id="IPR013324">
    <property type="entry name" value="RNA_pol_sigma_r3/r4-like"/>
</dbReference>
<name>A0A4U5W3S2_STRGB</name>
<feature type="domain" description="RNA polymerase sigma-70 region 2" evidence="6">
    <location>
        <begin position="42"/>
        <end position="104"/>
    </location>
</feature>
<dbReference type="Proteomes" id="UP000308632">
    <property type="component" value="Unassembled WGS sequence"/>
</dbReference>
<protein>
    <submittedName>
        <fullName evidence="8">Sigma-70 family RNA polymerase sigma factor</fullName>
    </submittedName>
</protein>
<keyword evidence="5" id="KW-0804">Transcription</keyword>
<keyword evidence="4" id="KW-0238">DNA-binding</keyword>
<reference evidence="8 9" key="1">
    <citation type="submission" date="2019-04" db="EMBL/GenBank/DDBJ databases">
        <title>Streptomyces lasaliensis sp.nov., an Actinomycete isolated from soil which produces the polyether antibiotic lasalocid.</title>
        <authorList>
            <person name="Erwin G."/>
            <person name="Haber C."/>
        </authorList>
    </citation>
    <scope>NUCLEOTIDE SEQUENCE [LARGE SCALE GENOMIC DNA]</scope>
    <source>
        <strain evidence="8 9">DSM 40089</strain>
    </source>
</reference>
<dbReference type="AlphaFoldDB" id="A0A4U5W3S2"/>
<evidence type="ECO:0000256" key="5">
    <source>
        <dbReference type="ARBA" id="ARBA00023163"/>
    </source>
</evidence>
<dbReference type="InterPro" id="IPR013325">
    <property type="entry name" value="RNA_pol_sigma_r2"/>
</dbReference>
<dbReference type="PANTHER" id="PTHR43133">
    <property type="entry name" value="RNA POLYMERASE ECF-TYPE SIGMA FACTO"/>
    <property type="match status" value="1"/>
</dbReference>
<evidence type="ECO:0000256" key="3">
    <source>
        <dbReference type="ARBA" id="ARBA00023082"/>
    </source>
</evidence>
<evidence type="ECO:0000256" key="2">
    <source>
        <dbReference type="ARBA" id="ARBA00023015"/>
    </source>
</evidence>
<dbReference type="Gene3D" id="1.10.10.10">
    <property type="entry name" value="Winged helix-like DNA-binding domain superfamily/Winged helix DNA-binding domain"/>
    <property type="match status" value="1"/>
</dbReference>
<dbReference type="EMBL" id="SZPR01000043">
    <property type="protein sequence ID" value="TKS96073.1"/>
    <property type="molecule type" value="Genomic_DNA"/>
</dbReference>
<dbReference type="SUPFAM" id="SSF88659">
    <property type="entry name" value="Sigma3 and sigma4 domains of RNA polymerase sigma factors"/>
    <property type="match status" value="1"/>
</dbReference>
<dbReference type="SUPFAM" id="SSF88946">
    <property type="entry name" value="Sigma2 domain of RNA polymerase sigma factors"/>
    <property type="match status" value="1"/>
</dbReference>